<dbReference type="GO" id="GO:0019867">
    <property type="term" value="C:outer membrane"/>
    <property type="evidence" value="ECO:0007669"/>
    <property type="project" value="InterPro"/>
</dbReference>
<name>A0A6S6TSP8_9BACT</name>
<dbReference type="GO" id="GO:0043165">
    <property type="term" value="P:Gram-negative-bacterium-type cell outer membrane assembly"/>
    <property type="evidence" value="ECO:0007669"/>
    <property type="project" value="InterPro"/>
</dbReference>
<evidence type="ECO:0000313" key="1">
    <source>
        <dbReference type="EMBL" id="CAA6819093.1"/>
    </source>
</evidence>
<dbReference type="Pfam" id="PF04390">
    <property type="entry name" value="LptE"/>
    <property type="match status" value="1"/>
</dbReference>
<dbReference type="AlphaFoldDB" id="A0A6S6TSP8"/>
<protein>
    <submittedName>
        <fullName evidence="1">Uncharacterized protein</fullName>
    </submittedName>
</protein>
<dbReference type="PROSITE" id="PS51257">
    <property type="entry name" value="PROKAR_LIPOPROTEIN"/>
    <property type="match status" value="1"/>
</dbReference>
<gene>
    <name evidence="1" type="ORF">HELGO_WM493</name>
</gene>
<sequence>MKKVLLFTILAFVVTACGYKPSSHYIKQVFEDTVYVEVEVDRVEPENAPFVKDEMNRLVYTRFKGSIVPKEQAGSQILISYSGSRFRPLAYENGYVTRYRADIRVKFEMRTKRGKLKKSITSRVESDIEASSLTSSKLRTEAIRSGLEKALDEFVAYVSAKGTTKAKKKKKKKIKVEK</sequence>
<dbReference type="InterPro" id="IPR007485">
    <property type="entry name" value="LPS_assembly_LptE"/>
</dbReference>
<organism evidence="1">
    <name type="scientific">uncultured Sulfurovum sp</name>
    <dbReference type="NCBI Taxonomy" id="269237"/>
    <lineage>
        <taxon>Bacteria</taxon>
        <taxon>Pseudomonadati</taxon>
        <taxon>Campylobacterota</taxon>
        <taxon>Epsilonproteobacteria</taxon>
        <taxon>Campylobacterales</taxon>
        <taxon>Sulfurovaceae</taxon>
        <taxon>Sulfurovum</taxon>
        <taxon>environmental samples</taxon>
    </lineage>
</organism>
<accession>A0A6S6TSP8</accession>
<dbReference type="EMBL" id="CACVAS010000107">
    <property type="protein sequence ID" value="CAA6819093.1"/>
    <property type="molecule type" value="Genomic_DNA"/>
</dbReference>
<proteinExistence type="predicted"/>
<reference evidence="1" key="1">
    <citation type="submission" date="2020-01" db="EMBL/GenBank/DDBJ databases">
        <authorList>
            <person name="Meier V. D."/>
            <person name="Meier V D."/>
        </authorList>
    </citation>
    <scope>NUCLEOTIDE SEQUENCE</scope>
    <source>
        <strain evidence="1">HLG_WM_MAG_01</strain>
    </source>
</reference>